<keyword evidence="2" id="KW-0813">Transport</keyword>
<evidence type="ECO:0000256" key="11">
    <source>
        <dbReference type="SAM" id="Phobius"/>
    </source>
</evidence>
<dbReference type="GO" id="GO:0005886">
    <property type="term" value="C:plasma membrane"/>
    <property type="evidence" value="ECO:0007669"/>
    <property type="project" value="UniProtKB-SubCell"/>
</dbReference>
<keyword evidence="4" id="KW-1003">Cell membrane</keyword>
<evidence type="ECO:0000313" key="13">
    <source>
        <dbReference type="EMBL" id="VAW41854.1"/>
    </source>
</evidence>
<organism evidence="13">
    <name type="scientific">hydrothermal vent metagenome</name>
    <dbReference type="NCBI Taxonomy" id="652676"/>
    <lineage>
        <taxon>unclassified sequences</taxon>
        <taxon>metagenomes</taxon>
        <taxon>ecological metagenomes</taxon>
    </lineage>
</organism>
<dbReference type="GO" id="GO:0015385">
    <property type="term" value="F:sodium:proton antiporter activity"/>
    <property type="evidence" value="ECO:0007669"/>
    <property type="project" value="InterPro"/>
</dbReference>
<gene>
    <name evidence="13" type="ORF">MNBD_DELTA04-1703</name>
</gene>
<dbReference type="PANTHER" id="PTHR10110">
    <property type="entry name" value="SODIUM/HYDROGEN EXCHANGER"/>
    <property type="match status" value="1"/>
</dbReference>
<keyword evidence="5 11" id="KW-0812">Transmembrane</keyword>
<evidence type="ECO:0000256" key="10">
    <source>
        <dbReference type="ARBA" id="ARBA00023201"/>
    </source>
</evidence>
<feature type="transmembrane region" description="Helical" evidence="11">
    <location>
        <begin position="356"/>
        <end position="376"/>
    </location>
</feature>
<evidence type="ECO:0000256" key="7">
    <source>
        <dbReference type="ARBA" id="ARBA00023053"/>
    </source>
</evidence>
<feature type="transmembrane region" description="Helical" evidence="11">
    <location>
        <begin position="98"/>
        <end position="125"/>
    </location>
</feature>
<evidence type="ECO:0000256" key="6">
    <source>
        <dbReference type="ARBA" id="ARBA00022989"/>
    </source>
</evidence>
<comment type="subcellular location">
    <subcellularLocation>
        <location evidence="1">Cell membrane</location>
        <topology evidence="1">Multi-pass membrane protein</topology>
    </subcellularLocation>
</comment>
<dbReference type="GO" id="GO:0015386">
    <property type="term" value="F:potassium:proton antiporter activity"/>
    <property type="evidence" value="ECO:0007669"/>
    <property type="project" value="TreeGrafter"/>
</dbReference>
<feature type="transmembrane region" description="Helical" evidence="11">
    <location>
        <begin position="288"/>
        <end position="313"/>
    </location>
</feature>
<evidence type="ECO:0000259" key="12">
    <source>
        <dbReference type="Pfam" id="PF00999"/>
    </source>
</evidence>
<dbReference type="PANTHER" id="PTHR10110:SF195">
    <property type="entry name" value="NA(+)_H(+) ANTIPORTER NHAS2"/>
    <property type="match status" value="1"/>
</dbReference>
<dbReference type="Pfam" id="PF00999">
    <property type="entry name" value="Na_H_Exchanger"/>
    <property type="match status" value="1"/>
</dbReference>
<feature type="domain" description="Cation/H+ exchanger transmembrane" evidence="12">
    <location>
        <begin position="14"/>
        <end position="406"/>
    </location>
</feature>
<dbReference type="InterPro" id="IPR006153">
    <property type="entry name" value="Cation/H_exchanger_TM"/>
</dbReference>
<evidence type="ECO:0000256" key="4">
    <source>
        <dbReference type="ARBA" id="ARBA00022475"/>
    </source>
</evidence>
<dbReference type="EMBL" id="UOEY01000138">
    <property type="protein sequence ID" value="VAW41854.1"/>
    <property type="molecule type" value="Genomic_DNA"/>
</dbReference>
<evidence type="ECO:0000256" key="3">
    <source>
        <dbReference type="ARBA" id="ARBA00022449"/>
    </source>
</evidence>
<dbReference type="InterPro" id="IPR018422">
    <property type="entry name" value="Cation/H_exchanger_CPA1"/>
</dbReference>
<keyword evidence="6 11" id="KW-1133">Transmembrane helix</keyword>
<dbReference type="Gene3D" id="6.10.140.1330">
    <property type="match status" value="1"/>
</dbReference>
<evidence type="ECO:0000256" key="1">
    <source>
        <dbReference type="ARBA" id="ARBA00004651"/>
    </source>
</evidence>
<evidence type="ECO:0000256" key="8">
    <source>
        <dbReference type="ARBA" id="ARBA00023065"/>
    </source>
</evidence>
<feature type="transmembrane region" description="Helical" evidence="11">
    <location>
        <begin position="203"/>
        <end position="225"/>
    </location>
</feature>
<evidence type="ECO:0000256" key="5">
    <source>
        <dbReference type="ARBA" id="ARBA00022692"/>
    </source>
</evidence>
<accession>A0A3B0WE22</accession>
<reference evidence="13" key="1">
    <citation type="submission" date="2018-06" db="EMBL/GenBank/DDBJ databases">
        <authorList>
            <person name="Zhirakovskaya E."/>
        </authorList>
    </citation>
    <scope>NUCLEOTIDE SEQUENCE</scope>
</reference>
<feature type="transmembrane region" description="Helical" evidence="11">
    <location>
        <begin position="319"/>
        <end position="344"/>
    </location>
</feature>
<feature type="transmembrane region" description="Helical" evidence="11">
    <location>
        <begin position="68"/>
        <end position="86"/>
    </location>
</feature>
<keyword evidence="7" id="KW-0915">Sodium</keyword>
<name>A0A3B0WE22_9ZZZZ</name>
<evidence type="ECO:0000256" key="9">
    <source>
        <dbReference type="ARBA" id="ARBA00023136"/>
    </source>
</evidence>
<feature type="transmembrane region" description="Helical" evidence="11">
    <location>
        <begin position="256"/>
        <end position="276"/>
    </location>
</feature>
<feature type="transmembrane region" description="Helical" evidence="11">
    <location>
        <begin position="31"/>
        <end position="48"/>
    </location>
</feature>
<feature type="transmembrane region" description="Helical" evidence="11">
    <location>
        <begin position="131"/>
        <end position="151"/>
    </location>
</feature>
<feature type="transmembrane region" description="Helical" evidence="11">
    <location>
        <begin position="382"/>
        <end position="402"/>
    </location>
</feature>
<dbReference type="AlphaFoldDB" id="A0A3B0WE22"/>
<keyword evidence="3" id="KW-0050">Antiport</keyword>
<keyword evidence="10" id="KW-0739">Sodium transport</keyword>
<feature type="transmembrane region" description="Helical" evidence="11">
    <location>
        <begin position="172"/>
        <end position="191"/>
    </location>
</feature>
<evidence type="ECO:0000256" key="2">
    <source>
        <dbReference type="ARBA" id="ARBA00022448"/>
    </source>
</evidence>
<keyword evidence="9 11" id="KW-0472">Membrane</keyword>
<keyword evidence="8" id="KW-0406">Ion transport</keyword>
<feature type="transmembrane region" description="Helical" evidence="11">
    <location>
        <begin position="6"/>
        <end position="24"/>
    </location>
</feature>
<protein>
    <submittedName>
        <fullName evidence="13">Na+/H+ antiporter, NhaP family</fullName>
    </submittedName>
</protein>
<proteinExistence type="predicted"/>
<sequence>MSLFDIIAILITVAAFFGYVNERYIGLPQTIGLMVLSLVFSLALLGLGRSGLFPLDDQVGRLVGQLNFYDTLMHGMLGFLLFAGALHVNFNDLLGEKWIIFLLATMGVLVSTLLVGGLAWFTLYLLGLGLPLLYCLLFGALISPTDPIAVLGIMKKAGAPKDLETTVTGESLFNDGIGVVVFLALLSLAHGSQEPDFGEIGKLFLVEAGGGLLYGALLGYCCYHLLKRVDNYQVEVLITLATVTGGYRLAEVLHLSAPLAIVVAGLLVGNHGRHLAMSPLTRRHLDTFWELVDGILNAVLFVLIGLECLVLPLDIRLVVAGFLLIPVVLLARFISVGASVTALRWRRGFSPGTVKILTWAGLRGGISVALALSLPLGPERNSIITVTYVIMVFSILVQGLTVGRLIERLRPAEPEPPAPA</sequence>
<dbReference type="GO" id="GO:0051453">
    <property type="term" value="P:regulation of intracellular pH"/>
    <property type="evidence" value="ECO:0007669"/>
    <property type="project" value="TreeGrafter"/>
</dbReference>
<dbReference type="GO" id="GO:0098719">
    <property type="term" value="P:sodium ion import across plasma membrane"/>
    <property type="evidence" value="ECO:0007669"/>
    <property type="project" value="TreeGrafter"/>
</dbReference>